<protein>
    <submittedName>
        <fullName evidence="4">Ferrous iron transporter B</fullName>
    </submittedName>
</protein>
<evidence type="ECO:0000256" key="2">
    <source>
        <dbReference type="SAM" id="Phobius"/>
    </source>
</evidence>
<feature type="transmembrane region" description="Helical" evidence="2">
    <location>
        <begin position="262"/>
        <end position="289"/>
    </location>
</feature>
<dbReference type="InterPro" id="IPR011642">
    <property type="entry name" value="Gate_dom"/>
</dbReference>
<dbReference type="InterPro" id="IPR027417">
    <property type="entry name" value="P-loop_NTPase"/>
</dbReference>
<dbReference type="Gene3D" id="3.40.50.300">
    <property type="entry name" value="P-loop containing nucleotide triphosphate hydrolases"/>
    <property type="match status" value="1"/>
</dbReference>
<dbReference type="Pfam" id="PF02421">
    <property type="entry name" value="FeoB_N"/>
    <property type="match status" value="1"/>
</dbReference>
<keyword evidence="2" id="KW-0812">Transmembrane</keyword>
<dbReference type="PROSITE" id="PS51711">
    <property type="entry name" value="G_FEOB"/>
    <property type="match status" value="1"/>
</dbReference>
<reference evidence="5" key="1">
    <citation type="journal article" date="2019" name="Int. J. Syst. Evol. Microbiol.">
        <title>The Global Catalogue of Microorganisms (GCM) 10K type strain sequencing project: providing services to taxonomists for standard genome sequencing and annotation.</title>
        <authorList>
            <consortium name="The Broad Institute Genomics Platform"/>
            <consortium name="The Broad Institute Genome Sequencing Center for Infectious Disease"/>
            <person name="Wu L."/>
            <person name="Ma J."/>
        </authorList>
    </citation>
    <scope>NUCLEOTIDE SEQUENCE [LARGE SCALE GENOMIC DNA]</scope>
    <source>
        <strain evidence="5">JCM 14234</strain>
    </source>
</reference>
<dbReference type="Pfam" id="PF07664">
    <property type="entry name" value="FeoB_C"/>
    <property type="match status" value="1"/>
</dbReference>
<dbReference type="InterPro" id="IPR050860">
    <property type="entry name" value="FeoB_GTPase"/>
</dbReference>
<keyword evidence="2" id="KW-0472">Membrane</keyword>
<feature type="compositionally biased region" description="Basic and acidic residues" evidence="1">
    <location>
        <begin position="8"/>
        <end position="23"/>
    </location>
</feature>
<dbReference type="Pfam" id="PF07670">
    <property type="entry name" value="Gate"/>
    <property type="match status" value="2"/>
</dbReference>
<organism evidence="4 5">
    <name type="scientific">Gordonia defluvii</name>
    <dbReference type="NCBI Taxonomy" id="283718"/>
    <lineage>
        <taxon>Bacteria</taxon>
        <taxon>Bacillati</taxon>
        <taxon>Actinomycetota</taxon>
        <taxon>Actinomycetes</taxon>
        <taxon>Mycobacteriales</taxon>
        <taxon>Gordoniaceae</taxon>
        <taxon>Gordonia</taxon>
    </lineage>
</organism>
<feature type="transmembrane region" description="Helical" evidence="2">
    <location>
        <begin position="401"/>
        <end position="426"/>
    </location>
</feature>
<evidence type="ECO:0000313" key="4">
    <source>
        <dbReference type="EMBL" id="GAA3036685.1"/>
    </source>
</evidence>
<dbReference type="InterPro" id="IPR030389">
    <property type="entry name" value="G_FEOB_dom"/>
</dbReference>
<feature type="transmembrane region" description="Helical" evidence="2">
    <location>
        <begin position="634"/>
        <end position="653"/>
    </location>
</feature>
<feature type="transmembrane region" description="Helical" evidence="2">
    <location>
        <begin position="500"/>
        <end position="519"/>
    </location>
</feature>
<evidence type="ECO:0000259" key="3">
    <source>
        <dbReference type="PROSITE" id="PS51711"/>
    </source>
</evidence>
<dbReference type="RefSeq" id="WP_290713604.1">
    <property type="nucleotide sequence ID" value="NZ_BAAAVS010000023.1"/>
</dbReference>
<dbReference type="PANTHER" id="PTHR43185">
    <property type="entry name" value="FERROUS IRON TRANSPORT PROTEIN B"/>
    <property type="match status" value="1"/>
</dbReference>
<dbReference type="Proteomes" id="UP001501035">
    <property type="component" value="Unassembled WGS sequence"/>
</dbReference>
<keyword evidence="2" id="KW-1133">Transmembrane helix</keyword>
<feature type="region of interest" description="Disordered" evidence="1">
    <location>
        <begin position="1"/>
        <end position="39"/>
    </location>
</feature>
<feature type="transmembrane region" description="Helical" evidence="2">
    <location>
        <begin position="438"/>
        <end position="461"/>
    </location>
</feature>
<gene>
    <name evidence="4" type="ORF">GCM10010528_16710</name>
</gene>
<sequence length="699" mass="74586">MSDCCAPDGDRADDPGRISHDAGCHNNGGIAEPGPTDSHPRVALIGSPNAGKTSVFNALTGLRLKTANYPGVTVSRSVGRVRIPEPALVGGPAPRRSTHFMYLEDLPGTYSLTPISPDEQVVADHLAGQLPGVRRPDAALLIVDCTVLERSLALVAETLNLGIPTAVALTMSDEMERRDGHVDVTGLQRALGVPVRAVIGTHSSTLEPVRDLLADASAWPAPIVPPPAQPGAERNDWIATVLAESAYRAPREHSRTSKVDRVLLHPIFGTLAFLAIMFGFFQMIFTVAAPLQGYIETFFGWLAKLVDEYVPNGVLADFLGTAVIGGVGGILVFLPQIMLMFLLIALLENVGYMSRAAFLTDRVMSRAGLEGRAFVAMLSSFACAVPGIMATRTMPSSRDRIATAITAPLMTCSARIPVFVLLIGMLVPGTARFGPFNAQGAVMFGLYLLGGLSALVAAALFKRTKSLRSGLMPFYMEMPPYRLPSVKSVLLTMWDSSKQFLLKVGKIIFATAIVLWALLSLPAHTEQADAVRQHAVATAVAAGESRADAESKGEAASRSYVMDNSFAASIGKAVEPIFAPLGFDWRIDIGIVGSFAAREVVVSTLGQIAAAEDPEAPDEALAAMRHTHGPKQGQLVFTTPTMVALLLFFVYALQCMSTVGALRRETNSWRWPVVAWVYMFVLAWGAAFIGHQIAAAIGG</sequence>
<evidence type="ECO:0000256" key="1">
    <source>
        <dbReference type="SAM" id="MobiDB-lite"/>
    </source>
</evidence>
<dbReference type="InterPro" id="IPR011640">
    <property type="entry name" value="Fe2_transport_prot_B_C"/>
</dbReference>
<proteinExistence type="predicted"/>
<dbReference type="PANTHER" id="PTHR43185:SF1">
    <property type="entry name" value="FE(2+) TRANSPORTER FEOB"/>
    <property type="match status" value="1"/>
</dbReference>
<keyword evidence="5" id="KW-1185">Reference proteome</keyword>
<comment type="caution">
    <text evidence="4">The sequence shown here is derived from an EMBL/GenBank/DDBJ whole genome shotgun (WGS) entry which is preliminary data.</text>
</comment>
<name>A0ABP6LEH0_9ACTN</name>
<dbReference type="EMBL" id="BAAAVS010000023">
    <property type="protein sequence ID" value="GAA3036685.1"/>
    <property type="molecule type" value="Genomic_DNA"/>
</dbReference>
<dbReference type="SUPFAM" id="SSF52540">
    <property type="entry name" value="P-loop containing nucleoside triphosphate hydrolases"/>
    <property type="match status" value="1"/>
</dbReference>
<dbReference type="InterPro" id="IPR006073">
    <property type="entry name" value="GTP-bd"/>
</dbReference>
<feature type="transmembrane region" description="Helical" evidence="2">
    <location>
        <begin position="673"/>
        <end position="697"/>
    </location>
</feature>
<feature type="domain" description="FeoB-type G" evidence="3">
    <location>
        <begin position="39"/>
        <end position="222"/>
    </location>
</feature>
<evidence type="ECO:0000313" key="5">
    <source>
        <dbReference type="Proteomes" id="UP001501035"/>
    </source>
</evidence>
<dbReference type="PRINTS" id="PR00326">
    <property type="entry name" value="GTP1OBG"/>
</dbReference>
<accession>A0ABP6LEH0</accession>